<reference evidence="1" key="1">
    <citation type="submission" date="2025-08" db="UniProtKB">
        <authorList>
            <consortium name="RefSeq"/>
        </authorList>
    </citation>
    <scope>IDENTIFICATION</scope>
</reference>
<protein>
    <recommendedName>
        <fullName evidence="2">BED-type domain-containing protein</fullName>
    </recommendedName>
</protein>
<dbReference type="AlphaFoldDB" id="A0A1S4B1W4"/>
<organism evidence="1">
    <name type="scientific">Nicotiana tabacum</name>
    <name type="common">Common tobacco</name>
    <dbReference type="NCBI Taxonomy" id="4097"/>
    <lineage>
        <taxon>Eukaryota</taxon>
        <taxon>Viridiplantae</taxon>
        <taxon>Streptophyta</taxon>
        <taxon>Embryophyta</taxon>
        <taxon>Tracheophyta</taxon>
        <taxon>Spermatophyta</taxon>
        <taxon>Magnoliopsida</taxon>
        <taxon>eudicotyledons</taxon>
        <taxon>Gunneridae</taxon>
        <taxon>Pentapetalae</taxon>
        <taxon>asterids</taxon>
        <taxon>lamiids</taxon>
        <taxon>Solanales</taxon>
        <taxon>Solanaceae</taxon>
        <taxon>Nicotianoideae</taxon>
        <taxon>Nicotianeae</taxon>
        <taxon>Nicotiana</taxon>
    </lineage>
</organism>
<dbReference type="SMART" id="SM00614">
    <property type="entry name" value="ZnF_BED"/>
    <property type="match status" value="1"/>
</dbReference>
<proteinExistence type="predicted"/>
<dbReference type="PANTHER" id="PTHR34396">
    <property type="entry name" value="OS03G0264950 PROTEIN-RELATED"/>
    <property type="match status" value="1"/>
</dbReference>
<evidence type="ECO:0008006" key="2">
    <source>
        <dbReference type="Google" id="ProtNLM"/>
    </source>
</evidence>
<dbReference type="KEGG" id="nta:107803605"/>
<dbReference type="RefSeq" id="XP_016482839.1">
    <property type="nucleotide sequence ID" value="XM_016627353.1"/>
</dbReference>
<gene>
    <name evidence="1" type="primary">LOC107803605</name>
</gene>
<dbReference type="PaxDb" id="4097-A0A1S4B1W4"/>
<sequence>MAINSAKLPRDSVGSGWCGGPPDGKLVPNGVPVAQEGSMVHAMKVTTPCTLAMYTGHRLPLAFSNLALALGSRRLIVHALDDLRYGYFRAPSPHSSQIPGKQRRCCCELAIVSIFKGSSAIMPRAPKVRSDIWEHFEVKEDNEEVRKVECKHYGQDYNVNPKKNGTSGLRKHIKRCLACLPGIRI</sequence>
<dbReference type="GO" id="GO:0005634">
    <property type="term" value="C:nucleus"/>
    <property type="evidence" value="ECO:0000318"/>
    <property type="project" value="GO_Central"/>
</dbReference>
<name>A0A1S4B1W4_TOBAC</name>
<dbReference type="GO" id="GO:0006357">
    <property type="term" value="P:regulation of transcription by RNA polymerase II"/>
    <property type="evidence" value="ECO:0000318"/>
    <property type="project" value="GO_Central"/>
</dbReference>
<accession>A0A1S4B1W4</accession>
<evidence type="ECO:0000313" key="1">
    <source>
        <dbReference type="RefSeq" id="XP_016482839.1"/>
    </source>
</evidence>
<dbReference type="InterPro" id="IPR053031">
    <property type="entry name" value="Cuticle_assoc_protein"/>
</dbReference>
<dbReference type="PANTHER" id="PTHR34396:SF25">
    <property type="entry name" value="BOUNDARY ELEMENT ASSOCIATED FACTOR"/>
    <property type="match status" value="1"/>
</dbReference>